<keyword evidence="1" id="KW-0732">Signal</keyword>
<dbReference type="Gene3D" id="3.30.110.170">
    <property type="entry name" value="Protein of unknown function (DUF541), domain 1"/>
    <property type="match status" value="1"/>
</dbReference>
<dbReference type="Gene3D" id="3.30.70.2970">
    <property type="entry name" value="Protein of unknown function (DUF541), domain 2"/>
    <property type="match status" value="1"/>
</dbReference>
<sequence>MRYSLVCAALLLLLATTTTLARSQVDFHVDDMNADPTQEEYGTLYIQGEGNLVVQYDRAKVHVQINCRSVGINTASLAQNQNHETVNAFMLALEDELGLSKDKNVKMDGLRLNPTREYNSEKKKHLVIGYSATVSLNIDVSTEDKKLIPQIYALASRFEAETTEVNVHGANPYVSDQKKKENFVKLFENTMEDAYFKAELYAKGCKRTLGPVMVMSDRPISVQNQPRPQPRGAPKMMMARGGGDMAYAAESASVEMEMPFGEGQKLSKTVHLQFRLD</sequence>
<evidence type="ECO:0000313" key="2">
    <source>
        <dbReference type="EMBL" id="WZN62591.1"/>
    </source>
</evidence>
<dbReference type="AlphaFoldDB" id="A0AAX4P971"/>
<evidence type="ECO:0000313" key="3">
    <source>
        <dbReference type="Proteomes" id="UP001472866"/>
    </source>
</evidence>
<dbReference type="InterPro" id="IPR052022">
    <property type="entry name" value="26kDa_periplasmic_antigen"/>
</dbReference>
<dbReference type="GO" id="GO:0006974">
    <property type="term" value="P:DNA damage response"/>
    <property type="evidence" value="ECO:0007669"/>
    <property type="project" value="TreeGrafter"/>
</dbReference>
<dbReference type="Pfam" id="PF04402">
    <property type="entry name" value="SIMPL"/>
    <property type="match status" value="1"/>
</dbReference>
<proteinExistence type="predicted"/>
<dbReference type="PANTHER" id="PTHR34387">
    <property type="entry name" value="SLR1258 PROTEIN"/>
    <property type="match status" value="1"/>
</dbReference>
<dbReference type="Proteomes" id="UP001472866">
    <property type="component" value="Chromosome 06"/>
</dbReference>
<feature type="signal peptide" evidence="1">
    <location>
        <begin position="1"/>
        <end position="21"/>
    </location>
</feature>
<dbReference type="InterPro" id="IPR007497">
    <property type="entry name" value="SIMPL/DUF541"/>
</dbReference>
<gene>
    <name evidence="2" type="ORF">HKI87_06g41280</name>
</gene>
<name>A0AAX4P971_9CHLO</name>
<keyword evidence="3" id="KW-1185">Reference proteome</keyword>
<evidence type="ECO:0000256" key="1">
    <source>
        <dbReference type="SAM" id="SignalP"/>
    </source>
</evidence>
<accession>A0AAX4P971</accession>
<dbReference type="EMBL" id="CP151506">
    <property type="protein sequence ID" value="WZN62591.1"/>
    <property type="molecule type" value="Genomic_DNA"/>
</dbReference>
<feature type="chain" id="PRO_5043556512" evidence="1">
    <location>
        <begin position="22"/>
        <end position="277"/>
    </location>
</feature>
<reference evidence="2 3" key="1">
    <citation type="submission" date="2024-03" db="EMBL/GenBank/DDBJ databases">
        <title>Complete genome sequence of the green alga Chloropicon roscoffensis RCC1871.</title>
        <authorList>
            <person name="Lemieux C."/>
            <person name="Pombert J.-F."/>
            <person name="Otis C."/>
            <person name="Turmel M."/>
        </authorList>
    </citation>
    <scope>NUCLEOTIDE SEQUENCE [LARGE SCALE GENOMIC DNA]</scope>
    <source>
        <strain evidence="2 3">RCC1871</strain>
    </source>
</reference>
<organism evidence="2 3">
    <name type="scientific">Chloropicon roscoffensis</name>
    <dbReference type="NCBI Taxonomy" id="1461544"/>
    <lineage>
        <taxon>Eukaryota</taxon>
        <taxon>Viridiplantae</taxon>
        <taxon>Chlorophyta</taxon>
        <taxon>Chloropicophyceae</taxon>
        <taxon>Chloropicales</taxon>
        <taxon>Chloropicaceae</taxon>
        <taxon>Chloropicon</taxon>
    </lineage>
</organism>
<protein>
    <submittedName>
        <fullName evidence="2">DUF541 domain-containing protein</fullName>
    </submittedName>
</protein>
<dbReference type="PANTHER" id="PTHR34387:SF2">
    <property type="entry name" value="SLR1258 PROTEIN"/>
    <property type="match status" value="1"/>
</dbReference>